<keyword evidence="7" id="KW-1185">Reference proteome</keyword>
<organism evidence="7 8">
    <name type="scientific">Meloidogyne floridensis</name>
    <dbReference type="NCBI Taxonomy" id="298350"/>
    <lineage>
        <taxon>Eukaryota</taxon>
        <taxon>Metazoa</taxon>
        <taxon>Ecdysozoa</taxon>
        <taxon>Nematoda</taxon>
        <taxon>Chromadorea</taxon>
        <taxon>Rhabditida</taxon>
        <taxon>Tylenchina</taxon>
        <taxon>Tylenchomorpha</taxon>
        <taxon>Tylenchoidea</taxon>
        <taxon>Meloidogynidae</taxon>
        <taxon>Meloidogyninae</taxon>
        <taxon>Meloidogyne</taxon>
    </lineage>
</organism>
<keyword evidence="2" id="KW-0862">Zinc</keyword>
<evidence type="ECO:0000256" key="2">
    <source>
        <dbReference type="ARBA" id="ARBA00022833"/>
    </source>
</evidence>
<dbReference type="GO" id="GO:0046872">
    <property type="term" value="F:metal ion binding"/>
    <property type="evidence" value="ECO:0007669"/>
    <property type="project" value="UniProtKB-KW"/>
</dbReference>
<sequence>MRLEHARKGHKLYCRYQDCQCAECQMVIKRRRLNKALNSRRHGKGKFKLIKKPSGSKLRNPTCARCSAHGKESTLRGHKKFIVKDTQHESLHEVRHEETVSSSSRVK</sequence>
<dbReference type="Gene3D" id="4.10.1040.10">
    <property type="entry name" value="DM DNA-binding domain"/>
    <property type="match status" value="2"/>
</dbReference>
<dbReference type="GO" id="GO:0007548">
    <property type="term" value="P:sex differentiation"/>
    <property type="evidence" value="ECO:0007669"/>
    <property type="project" value="TreeGrafter"/>
</dbReference>
<keyword evidence="3" id="KW-0238">DNA-binding</keyword>
<dbReference type="AlphaFoldDB" id="A0A915NJD8"/>
<dbReference type="GO" id="GO:0005634">
    <property type="term" value="C:nucleus"/>
    <property type="evidence" value="ECO:0007669"/>
    <property type="project" value="InterPro"/>
</dbReference>
<dbReference type="GO" id="GO:0000978">
    <property type="term" value="F:RNA polymerase II cis-regulatory region sequence-specific DNA binding"/>
    <property type="evidence" value="ECO:0007669"/>
    <property type="project" value="TreeGrafter"/>
</dbReference>
<dbReference type="WBParaSite" id="scf7180000417737.g1698">
    <property type="protein sequence ID" value="scf7180000417737.g1698"/>
    <property type="gene ID" value="scf7180000417737.g1698"/>
</dbReference>
<evidence type="ECO:0000256" key="4">
    <source>
        <dbReference type="ARBA" id="ARBA00023242"/>
    </source>
</evidence>
<evidence type="ECO:0000256" key="3">
    <source>
        <dbReference type="ARBA" id="ARBA00023125"/>
    </source>
</evidence>
<proteinExistence type="predicted"/>
<dbReference type="Pfam" id="PF00751">
    <property type="entry name" value="DM"/>
    <property type="match status" value="2"/>
</dbReference>
<dbReference type="InterPro" id="IPR036407">
    <property type="entry name" value="DM_DNA-bd_sf"/>
</dbReference>
<evidence type="ECO:0000313" key="7">
    <source>
        <dbReference type="Proteomes" id="UP000887560"/>
    </source>
</evidence>
<evidence type="ECO:0000256" key="1">
    <source>
        <dbReference type="ARBA" id="ARBA00022723"/>
    </source>
</evidence>
<keyword evidence="1" id="KW-0479">Metal-binding</keyword>
<feature type="compositionally biased region" description="Basic residues" evidence="5">
    <location>
        <begin position="37"/>
        <end position="51"/>
    </location>
</feature>
<reference evidence="8" key="1">
    <citation type="submission" date="2022-11" db="UniProtKB">
        <authorList>
            <consortium name="WormBaseParasite"/>
        </authorList>
    </citation>
    <scope>IDENTIFICATION</scope>
</reference>
<evidence type="ECO:0000313" key="8">
    <source>
        <dbReference type="WBParaSite" id="scf7180000417737.g1698"/>
    </source>
</evidence>
<dbReference type="InterPro" id="IPR001275">
    <property type="entry name" value="DM_DNA-bd"/>
</dbReference>
<feature type="region of interest" description="Disordered" evidence="5">
    <location>
        <begin position="37"/>
        <end position="63"/>
    </location>
</feature>
<keyword evidence="4" id="KW-0539">Nucleus</keyword>
<feature type="domain" description="DM" evidence="6">
    <location>
        <begin position="59"/>
        <end position="81"/>
    </location>
</feature>
<evidence type="ECO:0000259" key="6">
    <source>
        <dbReference type="Pfam" id="PF00751"/>
    </source>
</evidence>
<name>A0A915NJD8_9BILA</name>
<dbReference type="SUPFAM" id="SSF82927">
    <property type="entry name" value="Cysteine-rich DNA binding domain, (DM domain)"/>
    <property type="match status" value="1"/>
</dbReference>
<dbReference type="PANTHER" id="PTHR12322">
    <property type="entry name" value="DOUBLESEX AND MAB-3 RELATED TRANSCRIPTION FACTOR DMRT"/>
    <property type="match status" value="1"/>
</dbReference>
<feature type="compositionally biased region" description="Basic and acidic residues" evidence="5">
    <location>
        <begin position="88"/>
        <end position="99"/>
    </location>
</feature>
<dbReference type="InterPro" id="IPR026607">
    <property type="entry name" value="DMRT"/>
</dbReference>
<dbReference type="Proteomes" id="UP000887560">
    <property type="component" value="Unplaced"/>
</dbReference>
<dbReference type="GO" id="GO:0000981">
    <property type="term" value="F:DNA-binding transcription factor activity, RNA polymerase II-specific"/>
    <property type="evidence" value="ECO:0007669"/>
    <property type="project" value="TreeGrafter"/>
</dbReference>
<feature type="region of interest" description="Disordered" evidence="5">
    <location>
        <begin position="88"/>
        <end position="107"/>
    </location>
</feature>
<dbReference type="PANTHER" id="PTHR12322:SF53">
    <property type="entry name" value="DOUBLESEX-MAB RELATED 11E"/>
    <property type="match status" value="1"/>
</dbReference>
<protein>
    <submittedName>
        <fullName evidence="8">DM domain-containing protein</fullName>
    </submittedName>
</protein>
<evidence type="ECO:0000256" key="5">
    <source>
        <dbReference type="SAM" id="MobiDB-lite"/>
    </source>
</evidence>
<accession>A0A915NJD8</accession>
<feature type="domain" description="DM" evidence="6">
    <location>
        <begin position="5"/>
        <end position="36"/>
    </location>
</feature>